<evidence type="ECO:0000313" key="4">
    <source>
        <dbReference type="Proteomes" id="UP000483820"/>
    </source>
</evidence>
<dbReference type="RefSeq" id="XP_053587872.1">
    <property type="nucleotide sequence ID" value="XM_053728295.1"/>
</dbReference>
<gene>
    <name evidence="2" type="ORF">GCK72_011217</name>
    <name evidence="3" type="ORF">GCK72_011458</name>
</gene>
<proteinExistence type="predicted"/>
<feature type="domain" description="DUF38" evidence="1">
    <location>
        <begin position="236"/>
        <end position="352"/>
    </location>
</feature>
<dbReference type="AlphaFoldDB" id="A0A6A5H967"/>
<evidence type="ECO:0000313" key="2">
    <source>
        <dbReference type="EMBL" id="KAF1762952.1"/>
    </source>
</evidence>
<evidence type="ECO:0000313" key="3">
    <source>
        <dbReference type="EMBL" id="KAF1763192.1"/>
    </source>
</evidence>
<reference evidence="2 4" key="1">
    <citation type="submission" date="2019-12" db="EMBL/GenBank/DDBJ databases">
        <title>Chromosome-level assembly of the Caenorhabditis remanei genome.</title>
        <authorList>
            <person name="Teterina A.A."/>
            <person name="Willis J.H."/>
            <person name="Phillips P.C."/>
        </authorList>
    </citation>
    <scope>NUCLEOTIDE SEQUENCE [LARGE SCALE GENOMIC DNA]</scope>
    <source>
        <strain evidence="2 4">PX506</strain>
        <tissue evidence="2">Whole organism</tissue>
    </source>
</reference>
<dbReference type="Proteomes" id="UP000483820">
    <property type="component" value="Chromosome III"/>
</dbReference>
<protein>
    <recommendedName>
        <fullName evidence="1">DUF38 domain-containing protein</fullName>
    </recommendedName>
</protein>
<feature type="domain" description="DUF38" evidence="1">
    <location>
        <begin position="65"/>
        <end position="201"/>
    </location>
</feature>
<dbReference type="InterPro" id="IPR002900">
    <property type="entry name" value="DUF38/FTH_CAE_spp"/>
</dbReference>
<sequence>MKTEKLSFDFYPKRCFDLDVFNSHRATNSIYGCCPSSRPLKDFDEAEKHLHELNKKYALQPTDDKFHDRFDCILKSRESLLPIQSLRTEVLHPSCFLNTVRLVDMKQLKEIVIRKSCEQSAKKDKKDMIFNEIVELDVFKYIQVLNISDFKVTVPLETFLHIPDLTVSVSTLTIEDVLLIKKNMFNSPTAKSRCVHFDHVENEDALHNTLGHANPENYKISWYYKLPESDQTLQISKANYYNLSYLLNVAEHIDVEQLRGIVIRKTPGYSDREKGNQPTLDEIVELDVFDCIPVLSISDFKVTLPLETFLHIPVLRVSISTVTIEDVILIKENMLTSPTAKSRRVFYDSIKDADALHNTLGHANPDDNKVSWYFKLPESDQMLQISKANYPYCFSFSWIKTLCISEDAVVQ</sequence>
<dbReference type="KEGG" id="crq:GCK72_011217"/>
<evidence type="ECO:0000259" key="1">
    <source>
        <dbReference type="Pfam" id="PF01827"/>
    </source>
</evidence>
<dbReference type="GeneID" id="78775129"/>
<name>A0A6A5H967_CAERE</name>
<dbReference type="PANTHER" id="PTHR23014:SF1">
    <property type="entry name" value="DUF38 DOMAIN-CONTAINING PROTEIN-RELATED"/>
    <property type="match status" value="1"/>
</dbReference>
<dbReference type="CTD" id="78775129"/>
<dbReference type="EMBL" id="WUAV01000003">
    <property type="protein sequence ID" value="KAF1762952.1"/>
    <property type="molecule type" value="Genomic_DNA"/>
</dbReference>
<organism evidence="2 4">
    <name type="scientific">Caenorhabditis remanei</name>
    <name type="common">Caenorhabditis vulgaris</name>
    <dbReference type="NCBI Taxonomy" id="31234"/>
    <lineage>
        <taxon>Eukaryota</taxon>
        <taxon>Metazoa</taxon>
        <taxon>Ecdysozoa</taxon>
        <taxon>Nematoda</taxon>
        <taxon>Chromadorea</taxon>
        <taxon>Rhabditida</taxon>
        <taxon>Rhabditina</taxon>
        <taxon>Rhabditomorpha</taxon>
        <taxon>Rhabditoidea</taxon>
        <taxon>Rhabditidae</taxon>
        <taxon>Peloderinae</taxon>
        <taxon>Caenorhabditis</taxon>
    </lineage>
</organism>
<accession>A0A6A5H967</accession>
<comment type="caution">
    <text evidence="2">The sequence shown here is derived from an EMBL/GenBank/DDBJ whole genome shotgun (WGS) entry which is preliminary data.</text>
</comment>
<dbReference type="EMBL" id="WUAV01000003">
    <property type="protein sequence ID" value="KAF1763192.1"/>
    <property type="molecule type" value="Genomic_DNA"/>
</dbReference>
<dbReference type="PANTHER" id="PTHR23014">
    <property type="entry name" value="F-BOX A PROTEIN"/>
    <property type="match status" value="1"/>
</dbReference>
<dbReference type="Pfam" id="PF01827">
    <property type="entry name" value="FTH"/>
    <property type="match status" value="2"/>
</dbReference>